<dbReference type="AlphaFoldDB" id="A0A0M1LU71"/>
<dbReference type="Gene3D" id="3.90.780.10">
    <property type="entry name" value="5'-Nucleotidase, C-terminal domain"/>
    <property type="match status" value="1"/>
</dbReference>
<dbReference type="InterPro" id="IPR006179">
    <property type="entry name" value="5_nucleotidase/apyrase"/>
</dbReference>
<keyword evidence="1" id="KW-0732">Signal</keyword>
<dbReference type="OrthoDB" id="9800780at2"/>
<sequence length="542" mass="58978">MKRLFKSKKIISLLTTLSLVFTLITGFPVAAYAQESDKVFNLVEITDFHGALTDSSGNPVAAVLADRLNEIKQSNPERTLIMSGGDLYQGSATSNIMKGVPVQEVMTKIGLEVTALGNHEFDWGLNTIIDTTMKGAGYSIVCSNLYNKNTGKRVFDPYKVITKDGIKIAIIGGITNETPSIVLPDNIKDYEFRDLTNEINSVAKEIKQNNLADVVLVLVHEGDNRDNATGPIFDMANQLNNVDAIFGGHTHSKVCGNATNTKIPVYIGNSYGKGYINTKVTITKGKKIEFEKPTYENSYVALDNETGYKSTNPKVNSEIEQMVKKADETTNPITQEVIGLNTEKELTRIQQASPYGSSVLGNWAADITKDTAGAEIGFQNNGGLRIDIPKGEITVGTMWKFMPFDNTVYKLNMKKSDIKEVLEQAVGEGGKGLQISGIKFAYDSSRPSGNRVIDITRDNGTSINDTEILTAGAPDFLATGGDGFKAFIKCGGSNPSNDTHIVIRDAFIDWCRANKDANGNNTIPNSNNNRIMNKVVLEKVAA</sequence>
<dbReference type="GO" id="GO:0008253">
    <property type="term" value="F:5'-nucleotidase activity"/>
    <property type="evidence" value="ECO:0007669"/>
    <property type="project" value="TreeGrafter"/>
</dbReference>
<dbReference type="PANTHER" id="PTHR11575">
    <property type="entry name" value="5'-NUCLEOTIDASE-RELATED"/>
    <property type="match status" value="1"/>
</dbReference>
<dbReference type="GO" id="GO:0000166">
    <property type="term" value="F:nucleotide binding"/>
    <property type="evidence" value="ECO:0007669"/>
    <property type="project" value="UniProtKB-KW"/>
</dbReference>
<dbReference type="Proteomes" id="UP000473681">
    <property type="component" value="Unassembled WGS sequence"/>
</dbReference>
<protein>
    <submittedName>
        <fullName evidence="6">Bifunctional metallophosphatase/5'-nucleotidase</fullName>
    </submittedName>
</protein>
<dbReference type="Gene3D" id="3.60.21.10">
    <property type="match status" value="1"/>
</dbReference>
<dbReference type="Proteomes" id="UP000476820">
    <property type="component" value="Unassembled WGS sequence"/>
</dbReference>
<evidence type="ECO:0000313" key="6">
    <source>
        <dbReference type="EMBL" id="NFN35102.1"/>
    </source>
</evidence>
<dbReference type="InterPro" id="IPR004843">
    <property type="entry name" value="Calcineurin-like_PHP"/>
</dbReference>
<dbReference type="PRINTS" id="PR01607">
    <property type="entry name" value="APYRASEFAMLY"/>
</dbReference>
<dbReference type="Pfam" id="PF02872">
    <property type="entry name" value="5_nucleotid_C"/>
    <property type="match status" value="1"/>
</dbReference>
<accession>A0A0M1LU71</accession>
<dbReference type="GO" id="GO:0009166">
    <property type="term" value="P:nucleotide catabolic process"/>
    <property type="evidence" value="ECO:0007669"/>
    <property type="project" value="InterPro"/>
</dbReference>
<reference evidence="7 8" key="1">
    <citation type="submission" date="2019-04" db="EMBL/GenBank/DDBJ databases">
        <title>Genome sequencing of Clostridium botulinum Groups I-IV and Clostridium butyricum.</title>
        <authorList>
            <person name="Brunt J."/>
            <person name="Van Vliet A.H.M."/>
            <person name="Stringer S.C."/>
            <person name="Carter A.T."/>
            <person name="Peck M.W."/>
        </authorList>
    </citation>
    <scope>NUCLEOTIDE SEQUENCE [LARGE SCALE GENOMIC DNA]</scope>
    <source>
        <strain evidence="5 8">1605</strain>
        <strain evidence="6 7">CB-K-33E</strain>
    </source>
</reference>
<dbReference type="GO" id="GO:0030288">
    <property type="term" value="C:outer membrane-bounded periplasmic space"/>
    <property type="evidence" value="ECO:0007669"/>
    <property type="project" value="TreeGrafter"/>
</dbReference>
<comment type="similarity">
    <text evidence="2">Belongs to the 5'-nucleotidase family.</text>
</comment>
<dbReference type="RefSeq" id="WP_053341702.1">
    <property type="nucleotide sequence ID" value="NZ_JACBBZ010000006.1"/>
</dbReference>
<keyword evidence="2" id="KW-0378">Hydrolase</keyword>
<evidence type="ECO:0000313" key="5">
    <source>
        <dbReference type="EMBL" id="NFF89517.1"/>
    </source>
</evidence>
<dbReference type="InterPro" id="IPR029052">
    <property type="entry name" value="Metallo-depent_PP-like"/>
</dbReference>
<dbReference type="Pfam" id="PF00149">
    <property type="entry name" value="Metallophos"/>
    <property type="match status" value="1"/>
</dbReference>
<keyword evidence="2" id="KW-0547">Nucleotide-binding</keyword>
<evidence type="ECO:0000313" key="8">
    <source>
        <dbReference type="Proteomes" id="UP000476820"/>
    </source>
</evidence>
<proteinExistence type="inferred from homology"/>
<feature type="domain" description="5'-Nucleotidase C-terminal" evidence="4">
    <location>
        <begin position="349"/>
        <end position="487"/>
    </location>
</feature>
<evidence type="ECO:0000256" key="1">
    <source>
        <dbReference type="ARBA" id="ARBA00022729"/>
    </source>
</evidence>
<dbReference type="InterPro" id="IPR008334">
    <property type="entry name" value="5'-Nucleotdase_C"/>
</dbReference>
<gene>
    <name evidence="5" type="ORF">FC774_16940</name>
    <name evidence="6" type="ORF">FDB51_08155</name>
</gene>
<dbReference type="SUPFAM" id="SSF55816">
    <property type="entry name" value="5'-nucleotidase (syn. UDP-sugar hydrolase), C-terminal domain"/>
    <property type="match status" value="1"/>
</dbReference>
<comment type="caution">
    <text evidence="6">The sequence shown here is derived from an EMBL/GenBank/DDBJ whole genome shotgun (WGS) entry which is preliminary data.</text>
</comment>
<evidence type="ECO:0000256" key="2">
    <source>
        <dbReference type="RuleBase" id="RU362119"/>
    </source>
</evidence>
<evidence type="ECO:0000259" key="3">
    <source>
        <dbReference type="Pfam" id="PF00149"/>
    </source>
</evidence>
<dbReference type="SUPFAM" id="SSF56300">
    <property type="entry name" value="Metallo-dependent phosphatases"/>
    <property type="match status" value="1"/>
</dbReference>
<dbReference type="EMBL" id="SWOV01000078">
    <property type="protein sequence ID" value="NFF89517.1"/>
    <property type="molecule type" value="Genomic_DNA"/>
</dbReference>
<dbReference type="GO" id="GO:0008768">
    <property type="term" value="F:UDP-sugar diphosphatase activity"/>
    <property type="evidence" value="ECO:0007669"/>
    <property type="project" value="TreeGrafter"/>
</dbReference>
<dbReference type="InterPro" id="IPR036907">
    <property type="entry name" value="5'-Nucleotdase_C_sf"/>
</dbReference>
<feature type="domain" description="Calcineurin-like phosphoesterase" evidence="3">
    <location>
        <begin position="43"/>
        <end position="252"/>
    </location>
</feature>
<evidence type="ECO:0000259" key="4">
    <source>
        <dbReference type="Pfam" id="PF02872"/>
    </source>
</evidence>
<dbReference type="EMBL" id="SWVK01000009">
    <property type="protein sequence ID" value="NFN35102.1"/>
    <property type="molecule type" value="Genomic_DNA"/>
</dbReference>
<dbReference type="PANTHER" id="PTHR11575:SF24">
    <property type="entry name" value="5'-NUCLEOTIDASE"/>
    <property type="match status" value="1"/>
</dbReference>
<evidence type="ECO:0000313" key="7">
    <source>
        <dbReference type="Proteomes" id="UP000473681"/>
    </source>
</evidence>
<name>A0A0M1LU71_CLOBO</name>
<organism evidence="6 7">
    <name type="scientific">Clostridium botulinum</name>
    <dbReference type="NCBI Taxonomy" id="1491"/>
    <lineage>
        <taxon>Bacteria</taxon>
        <taxon>Bacillati</taxon>
        <taxon>Bacillota</taxon>
        <taxon>Clostridia</taxon>
        <taxon>Eubacteriales</taxon>
        <taxon>Clostridiaceae</taxon>
        <taxon>Clostridium</taxon>
    </lineage>
</organism>